<reference evidence="8" key="1">
    <citation type="submission" date="2024-07" db="EMBL/GenBank/DDBJ databases">
        <title>Complete genome sequence of Prevotella sp. YM-2024 GTC17253.</title>
        <authorList>
            <person name="Hayashi M."/>
            <person name="Muto Y."/>
            <person name="Tanaka K."/>
            <person name="Niwa H."/>
        </authorList>
    </citation>
    <scope>NUCLEOTIDE SEQUENCE</scope>
    <source>
        <strain evidence="8">GTC17253</strain>
    </source>
</reference>
<proteinExistence type="inferred from homology"/>
<sequence length="339" mass="38749">MAKTKYHQTRTKANNDALPQGERREEVSYHTPVLLHPSIDGLNIHAGGIYVDVTFGGGGHSREILAQLPQDAHLYSFDQDADAEQNIYQAESEDGTQETRFTDEPRFTFVRSNFRYLKNWMRYYGVEHIDGLLADLGVSSHHFDDETRGFSFRFDGPLDMRMNKRAGTTAADIVNDYPEEKLADIFYLYGELKNSYRIASAIVKSRATKRIETTQEFLAVMEPLFKREREKKDMARLFQALRIEVNHEMDALKEMLTAASELLCQGGRLSVITYHSLEDRIVKNFMKTGNVEGKVVQDFFGRIETPLTLVNNKVIVPDNDEQTANPRSRSAKLRIAAKK</sequence>
<dbReference type="PIRSF" id="PIRSF004486">
    <property type="entry name" value="MraW"/>
    <property type="match status" value="1"/>
</dbReference>
<evidence type="ECO:0000313" key="8">
    <source>
        <dbReference type="EMBL" id="BFO71621.1"/>
    </source>
</evidence>
<dbReference type="PANTHER" id="PTHR11265">
    <property type="entry name" value="S-ADENOSYL-METHYLTRANSFERASE MRAW"/>
    <property type="match status" value="1"/>
</dbReference>
<feature type="binding site" evidence="6">
    <location>
        <begin position="58"/>
        <end position="60"/>
    </location>
    <ligand>
        <name>S-adenosyl-L-methionine</name>
        <dbReference type="ChEBI" id="CHEBI:59789"/>
    </ligand>
</feature>
<feature type="binding site" evidence="6">
    <location>
        <position position="114"/>
    </location>
    <ligand>
        <name>S-adenosyl-L-methionine</name>
        <dbReference type="ChEBI" id="CHEBI:59789"/>
    </ligand>
</feature>
<organism evidence="8">
    <name type="scientific">Prevotella sp. GTC17253</name>
    <dbReference type="NCBI Taxonomy" id="3236793"/>
    <lineage>
        <taxon>Bacteria</taxon>
        <taxon>Pseudomonadati</taxon>
        <taxon>Bacteroidota</taxon>
        <taxon>Bacteroidia</taxon>
        <taxon>Bacteroidales</taxon>
        <taxon>Prevotellaceae</taxon>
        <taxon>Prevotella</taxon>
    </lineage>
</organism>
<comment type="similarity">
    <text evidence="1 6">Belongs to the methyltransferase superfamily. RsmH family.</text>
</comment>
<feature type="region of interest" description="Disordered" evidence="7">
    <location>
        <begin position="1"/>
        <end position="25"/>
    </location>
</feature>
<dbReference type="FunFam" id="1.10.150.170:FF:000003">
    <property type="entry name" value="Ribosomal RNA small subunit methyltransferase H"/>
    <property type="match status" value="1"/>
</dbReference>
<keyword evidence="4 6" id="KW-0808">Transferase</keyword>
<dbReference type="AlphaFoldDB" id="A0AB33IVK4"/>
<keyword evidence="6" id="KW-0963">Cytoplasm</keyword>
<keyword evidence="3 6" id="KW-0489">Methyltransferase</keyword>
<dbReference type="HAMAP" id="MF_01007">
    <property type="entry name" value="16SrRNA_methyltr_H"/>
    <property type="match status" value="1"/>
</dbReference>
<dbReference type="NCBIfam" id="TIGR00006">
    <property type="entry name" value="16S rRNA (cytosine(1402)-N(4))-methyltransferase RsmH"/>
    <property type="match status" value="1"/>
</dbReference>
<evidence type="ECO:0000256" key="6">
    <source>
        <dbReference type="HAMAP-Rule" id="MF_01007"/>
    </source>
</evidence>
<evidence type="ECO:0000256" key="5">
    <source>
        <dbReference type="ARBA" id="ARBA00022691"/>
    </source>
</evidence>
<keyword evidence="5 6" id="KW-0949">S-adenosyl-L-methionine</keyword>
<comment type="catalytic activity">
    <reaction evidence="6">
        <text>cytidine(1402) in 16S rRNA + S-adenosyl-L-methionine = N(4)-methylcytidine(1402) in 16S rRNA + S-adenosyl-L-homocysteine + H(+)</text>
        <dbReference type="Rhea" id="RHEA:42928"/>
        <dbReference type="Rhea" id="RHEA-COMP:10286"/>
        <dbReference type="Rhea" id="RHEA-COMP:10287"/>
        <dbReference type="ChEBI" id="CHEBI:15378"/>
        <dbReference type="ChEBI" id="CHEBI:57856"/>
        <dbReference type="ChEBI" id="CHEBI:59789"/>
        <dbReference type="ChEBI" id="CHEBI:74506"/>
        <dbReference type="ChEBI" id="CHEBI:82748"/>
        <dbReference type="EC" id="2.1.1.199"/>
    </reaction>
</comment>
<feature type="binding site" evidence="6">
    <location>
        <position position="78"/>
    </location>
    <ligand>
        <name>S-adenosyl-L-methionine</name>
        <dbReference type="ChEBI" id="CHEBI:59789"/>
    </ligand>
</feature>
<dbReference type="Pfam" id="PF01795">
    <property type="entry name" value="Methyltransf_5"/>
    <property type="match status" value="1"/>
</dbReference>
<evidence type="ECO:0000256" key="1">
    <source>
        <dbReference type="ARBA" id="ARBA00010396"/>
    </source>
</evidence>
<evidence type="ECO:0000256" key="7">
    <source>
        <dbReference type="SAM" id="MobiDB-lite"/>
    </source>
</evidence>
<comment type="subcellular location">
    <subcellularLocation>
        <location evidence="6">Cytoplasm</location>
    </subcellularLocation>
</comment>
<evidence type="ECO:0000256" key="4">
    <source>
        <dbReference type="ARBA" id="ARBA00022679"/>
    </source>
</evidence>
<evidence type="ECO:0000256" key="2">
    <source>
        <dbReference type="ARBA" id="ARBA00022552"/>
    </source>
</evidence>
<dbReference type="PANTHER" id="PTHR11265:SF0">
    <property type="entry name" value="12S RRNA N4-METHYLCYTIDINE METHYLTRANSFERASE"/>
    <property type="match status" value="1"/>
</dbReference>
<keyword evidence="2 6" id="KW-0698">rRNA processing</keyword>
<dbReference type="Gene3D" id="3.40.50.150">
    <property type="entry name" value="Vaccinia Virus protein VP39"/>
    <property type="match status" value="1"/>
</dbReference>
<feature type="compositionally biased region" description="Basic residues" evidence="7">
    <location>
        <begin position="1"/>
        <end position="10"/>
    </location>
</feature>
<dbReference type="Gene3D" id="1.10.150.170">
    <property type="entry name" value="Putative methyltransferase TM0872, insert domain"/>
    <property type="match status" value="1"/>
</dbReference>
<protein>
    <recommendedName>
        <fullName evidence="6">Ribosomal RNA small subunit methyltransferase H</fullName>
        <ecNumber evidence="6">2.1.1.199</ecNumber>
    </recommendedName>
    <alternativeName>
        <fullName evidence="6">16S rRNA m(4)C1402 methyltransferase</fullName>
    </alternativeName>
    <alternativeName>
        <fullName evidence="6">rRNA (cytosine-N(4)-)-methyltransferase RsmH</fullName>
    </alternativeName>
</protein>
<evidence type="ECO:0000256" key="3">
    <source>
        <dbReference type="ARBA" id="ARBA00022603"/>
    </source>
</evidence>
<dbReference type="GO" id="GO:0071424">
    <property type="term" value="F:rRNA (cytosine-N4-)-methyltransferase activity"/>
    <property type="evidence" value="ECO:0007669"/>
    <property type="project" value="UniProtKB-UniRule"/>
</dbReference>
<dbReference type="EC" id="2.1.1.199" evidence="6"/>
<feature type="binding site" evidence="6">
    <location>
        <position position="142"/>
    </location>
    <ligand>
        <name>S-adenosyl-L-methionine</name>
        <dbReference type="ChEBI" id="CHEBI:59789"/>
    </ligand>
</feature>
<feature type="binding site" evidence="6">
    <location>
        <position position="135"/>
    </location>
    <ligand>
        <name>S-adenosyl-L-methionine</name>
        <dbReference type="ChEBI" id="CHEBI:59789"/>
    </ligand>
</feature>
<gene>
    <name evidence="6 8" type="primary">rsmH</name>
    <name evidence="8" type="ORF">GTC17253_15870</name>
</gene>
<accession>A0AB33IVK4</accession>
<dbReference type="GO" id="GO:0070475">
    <property type="term" value="P:rRNA base methylation"/>
    <property type="evidence" value="ECO:0007669"/>
    <property type="project" value="UniProtKB-UniRule"/>
</dbReference>
<dbReference type="SUPFAM" id="SSF53335">
    <property type="entry name" value="S-adenosyl-L-methionine-dependent methyltransferases"/>
    <property type="match status" value="1"/>
</dbReference>
<dbReference type="GO" id="GO:0005737">
    <property type="term" value="C:cytoplasm"/>
    <property type="evidence" value="ECO:0007669"/>
    <property type="project" value="UniProtKB-SubCell"/>
</dbReference>
<dbReference type="InterPro" id="IPR029063">
    <property type="entry name" value="SAM-dependent_MTases_sf"/>
</dbReference>
<dbReference type="EMBL" id="AP035785">
    <property type="protein sequence ID" value="BFO71621.1"/>
    <property type="molecule type" value="Genomic_DNA"/>
</dbReference>
<name>A0AB33IVK4_9BACT</name>
<dbReference type="InterPro" id="IPR002903">
    <property type="entry name" value="RsmH"/>
</dbReference>
<dbReference type="SUPFAM" id="SSF81799">
    <property type="entry name" value="Putative methyltransferase TM0872, insert domain"/>
    <property type="match status" value="1"/>
</dbReference>
<dbReference type="InterPro" id="IPR023397">
    <property type="entry name" value="SAM-dep_MeTrfase_MraW_recog"/>
</dbReference>
<comment type="function">
    <text evidence="6">Specifically methylates the N4 position of cytidine in position 1402 (C1402) of 16S rRNA.</text>
</comment>